<evidence type="ECO:0000256" key="7">
    <source>
        <dbReference type="ARBA" id="ARBA00022989"/>
    </source>
</evidence>
<evidence type="ECO:0000313" key="10">
    <source>
        <dbReference type="EMBL" id="RRC96570.1"/>
    </source>
</evidence>
<comment type="caution">
    <text evidence="10">The sequence shown here is derived from an EMBL/GenBank/DDBJ whole genome shotgun (WGS) entry which is preliminary data.</text>
</comment>
<dbReference type="GO" id="GO:0015818">
    <property type="term" value="P:isoleucine transport"/>
    <property type="evidence" value="ECO:0007669"/>
    <property type="project" value="TreeGrafter"/>
</dbReference>
<name>A0A3P1SHX8_9ACTO</name>
<evidence type="ECO:0000313" key="11">
    <source>
        <dbReference type="Proteomes" id="UP000280444"/>
    </source>
</evidence>
<feature type="transmembrane region" description="Helical" evidence="9">
    <location>
        <begin position="265"/>
        <end position="286"/>
    </location>
</feature>
<sequence>MLFSMFFGAGNLIFPPMIGASAGEAFTPAMAGFLVGGVALPIVAIVAIAFSGSDLSDLSRRAGRLFGVLFPVAIYLAIGPFFGLPRMGAVAYSTSFVPLTSHDSLLSAVIFSAVFFSVSVALAWNPRTIIQSLGKVLTPTLLIFLAILIVRSVQVLNGTPSAAQDDYAIRPISAGILSGYLTMDSVAALAFGIIVVDTLRANGAVRRRHLIPQTITAAFIAGAFLSVVYIGLGLIGRSIPNSSHYTDGAALLIDAAAQSLGPTGAFVFSMTVLAACLTTAVGLLAACSEFFHRMLPVIGYHVWLVGFAVVAFSFSIHGLPTLLSIAGPLIGFLYPIAITLITVALVGAVVNRWTKLPVTFRMAVGVAVVWSAATTLAGLGFGTDWLTPVLHTVPLHEMSLGWVVPVAAAAMLGLVIDLIQAGKGRNEG</sequence>
<dbReference type="GO" id="GO:0015188">
    <property type="term" value="F:L-isoleucine transmembrane transporter activity"/>
    <property type="evidence" value="ECO:0007669"/>
    <property type="project" value="TreeGrafter"/>
</dbReference>
<feature type="transmembrane region" description="Helical" evidence="9">
    <location>
        <begin position="362"/>
        <end position="382"/>
    </location>
</feature>
<evidence type="ECO:0000256" key="4">
    <source>
        <dbReference type="ARBA" id="ARBA00022475"/>
    </source>
</evidence>
<dbReference type="OrthoDB" id="9783920at2"/>
<feature type="transmembrane region" description="Helical" evidence="9">
    <location>
        <begin position="402"/>
        <end position="419"/>
    </location>
</feature>
<dbReference type="PANTHER" id="PTHR30588">
    <property type="entry name" value="BRANCHED-CHAIN AMINO ACID TRANSPORT SYSTEM 2 CARRIER PROTEIN"/>
    <property type="match status" value="1"/>
</dbReference>
<proteinExistence type="inferred from homology"/>
<feature type="transmembrane region" description="Helical" evidence="9">
    <location>
        <begin position="176"/>
        <end position="196"/>
    </location>
</feature>
<evidence type="ECO:0000256" key="6">
    <source>
        <dbReference type="ARBA" id="ARBA00022970"/>
    </source>
</evidence>
<feature type="transmembrane region" description="Helical" evidence="9">
    <location>
        <begin position="325"/>
        <end position="350"/>
    </location>
</feature>
<keyword evidence="3" id="KW-0813">Transport</keyword>
<dbReference type="GO" id="GO:0005886">
    <property type="term" value="C:plasma membrane"/>
    <property type="evidence" value="ECO:0007669"/>
    <property type="project" value="UniProtKB-SubCell"/>
</dbReference>
<evidence type="ECO:0000256" key="3">
    <source>
        <dbReference type="ARBA" id="ARBA00022448"/>
    </source>
</evidence>
<dbReference type="GO" id="GO:0015190">
    <property type="term" value="F:L-leucine transmembrane transporter activity"/>
    <property type="evidence" value="ECO:0007669"/>
    <property type="project" value="TreeGrafter"/>
</dbReference>
<evidence type="ECO:0000256" key="8">
    <source>
        <dbReference type="ARBA" id="ARBA00023136"/>
    </source>
</evidence>
<comment type="similarity">
    <text evidence="2">Belongs to the branched chain amino acid transporter family.</text>
</comment>
<feature type="transmembrane region" description="Helical" evidence="9">
    <location>
        <begin position="298"/>
        <end position="319"/>
    </location>
</feature>
<dbReference type="GO" id="GO:0005304">
    <property type="term" value="F:L-valine transmembrane transporter activity"/>
    <property type="evidence" value="ECO:0007669"/>
    <property type="project" value="TreeGrafter"/>
</dbReference>
<dbReference type="AlphaFoldDB" id="A0A3P1SHX8"/>
<accession>A0A3P1SHX8</accession>
<reference evidence="10 11" key="1">
    <citation type="submission" date="2018-11" db="EMBL/GenBank/DDBJ databases">
        <title>Genomes From Bacteria Associated with the Canine Oral Cavity: a Test Case for Automated Genome-Based Taxonomic Assignment.</title>
        <authorList>
            <person name="Coil D.A."/>
            <person name="Jospin G."/>
            <person name="Darling A.E."/>
            <person name="Wallis C."/>
            <person name="Davis I.J."/>
            <person name="Harris S."/>
            <person name="Eisen J.A."/>
            <person name="Holcombe L.J."/>
            <person name="O'Flynn C."/>
        </authorList>
    </citation>
    <scope>NUCLEOTIDE SEQUENCE [LARGE SCALE GENOMIC DNA]</scope>
    <source>
        <strain evidence="10 11">OH770</strain>
    </source>
</reference>
<dbReference type="NCBIfam" id="TIGR00796">
    <property type="entry name" value="livcs"/>
    <property type="match status" value="1"/>
</dbReference>
<keyword evidence="7 9" id="KW-1133">Transmembrane helix</keyword>
<comment type="subcellular location">
    <subcellularLocation>
        <location evidence="1">Cell membrane</location>
        <topology evidence="1">Multi-pass membrane protein</topology>
    </subcellularLocation>
</comment>
<dbReference type="InterPro" id="IPR004685">
    <property type="entry name" value="Brnchd-chn_aa_trnsp_Livcs"/>
</dbReference>
<dbReference type="EMBL" id="RQZF01000001">
    <property type="protein sequence ID" value="RRC96570.1"/>
    <property type="molecule type" value="Genomic_DNA"/>
</dbReference>
<feature type="transmembrane region" description="Helical" evidence="9">
    <location>
        <begin position="104"/>
        <end position="124"/>
    </location>
</feature>
<keyword evidence="4" id="KW-1003">Cell membrane</keyword>
<evidence type="ECO:0000256" key="5">
    <source>
        <dbReference type="ARBA" id="ARBA00022692"/>
    </source>
</evidence>
<organism evidence="10 11">
    <name type="scientific">Schaalia canis</name>
    <dbReference type="NCBI Taxonomy" id="100469"/>
    <lineage>
        <taxon>Bacteria</taxon>
        <taxon>Bacillati</taxon>
        <taxon>Actinomycetota</taxon>
        <taxon>Actinomycetes</taxon>
        <taxon>Actinomycetales</taxon>
        <taxon>Actinomycetaceae</taxon>
        <taxon>Schaalia</taxon>
    </lineage>
</organism>
<protein>
    <submittedName>
        <fullName evidence="10">Branched-chain amino acid transport system II carrier protein</fullName>
    </submittedName>
</protein>
<gene>
    <name evidence="10" type="primary">brnQ</name>
    <name evidence="10" type="ORF">EII11_01595</name>
</gene>
<evidence type="ECO:0000256" key="1">
    <source>
        <dbReference type="ARBA" id="ARBA00004651"/>
    </source>
</evidence>
<dbReference type="PANTHER" id="PTHR30588:SF0">
    <property type="entry name" value="BRANCHED-CHAIN AMINO ACID PERMEASE BRNQ"/>
    <property type="match status" value="1"/>
</dbReference>
<feature type="transmembrane region" description="Helical" evidence="9">
    <location>
        <begin position="29"/>
        <end position="50"/>
    </location>
</feature>
<keyword evidence="11" id="KW-1185">Reference proteome</keyword>
<keyword evidence="8 9" id="KW-0472">Membrane</keyword>
<dbReference type="Pfam" id="PF05525">
    <property type="entry name" value="Branch_AA_trans"/>
    <property type="match status" value="1"/>
</dbReference>
<dbReference type="Proteomes" id="UP000280444">
    <property type="component" value="Unassembled WGS sequence"/>
</dbReference>
<keyword evidence="6" id="KW-0029">Amino-acid transport</keyword>
<dbReference type="GO" id="GO:0015820">
    <property type="term" value="P:L-leucine transport"/>
    <property type="evidence" value="ECO:0007669"/>
    <property type="project" value="TreeGrafter"/>
</dbReference>
<evidence type="ECO:0000256" key="2">
    <source>
        <dbReference type="ARBA" id="ARBA00008540"/>
    </source>
</evidence>
<evidence type="ECO:0000256" key="9">
    <source>
        <dbReference type="SAM" id="Phobius"/>
    </source>
</evidence>
<feature type="transmembrane region" description="Helical" evidence="9">
    <location>
        <begin position="136"/>
        <end position="156"/>
    </location>
</feature>
<keyword evidence="5 9" id="KW-0812">Transmembrane</keyword>
<feature type="transmembrane region" description="Helical" evidence="9">
    <location>
        <begin position="217"/>
        <end position="236"/>
    </location>
</feature>
<feature type="transmembrane region" description="Helical" evidence="9">
    <location>
        <begin position="62"/>
        <end position="84"/>
    </location>
</feature>